<dbReference type="Proteomes" id="UP000664521">
    <property type="component" value="Unassembled WGS sequence"/>
</dbReference>
<protein>
    <submittedName>
        <fullName evidence="2">Uncharacterized protein</fullName>
    </submittedName>
</protein>
<comment type="caution">
    <text evidence="2">The sequence shown here is derived from an EMBL/GenBank/DDBJ whole genome shotgun (WGS) entry which is preliminary data.</text>
</comment>
<sequence length="273" mass="28985">MAFNPSADRRPGAAGRGFGRGTNPVPLCQLCQLYHLPSQKCWPLCQICAARHRPDRTCPQLQLQQQQQEQQPPQQQHQQQQQQQQQLQLLQEQVNNTQRVVGELGGQVHLMRNDMRQMQTTMDSVRQEVTALRAIVGTGLAFAPAVAGVANVGQLAGVKRERDEGEAVGGVNAPRKKHRPRGSGKQRKAARDAAAGAGGEGGEAAGGDTSVGDTLPPSAPAPDNNPSGASLATSPAAPALFQPQAPLPLQQLPEPGLVVPLPPAPPSARRASW</sequence>
<feature type="region of interest" description="Disordered" evidence="1">
    <location>
        <begin position="160"/>
        <end position="273"/>
    </location>
</feature>
<accession>A0A8H3EZY8</accession>
<keyword evidence="3" id="KW-1185">Reference proteome</keyword>
<feature type="compositionally biased region" description="Gly residues" evidence="1">
    <location>
        <begin position="196"/>
        <end position="205"/>
    </location>
</feature>
<feature type="region of interest" description="Disordered" evidence="1">
    <location>
        <begin position="63"/>
        <end position="82"/>
    </location>
</feature>
<feature type="compositionally biased region" description="Basic residues" evidence="1">
    <location>
        <begin position="174"/>
        <end position="188"/>
    </location>
</feature>
<name>A0A8H3EZY8_9LECA</name>
<dbReference type="AlphaFoldDB" id="A0A8H3EZY8"/>
<dbReference type="EMBL" id="CAJPDS010000014">
    <property type="protein sequence ID" value="CAF9914700.1"/>
    <property type="molecule type" value="Genomic_DNA"/>
</dbReference>
<evidence type="ECO:0000313" key="3">
    <source>
        <dbReference type="Proteomes" id="UP000664521"/>
    </source>
</evidence>
<feature type="compositionally biased region" description="Low complexity" evidence="1">
    <location>
        <begin position="221"/>
        <end position="259"/>
    </location>
</feature>
<proteinExistence type="predicted"/>
<gene>
    <name evidence="2" type="ORF">HETSPECPRED_002052</name>
</gene>
<evidence type="ECO:0000313" key="2">
    <source>
        <dbReference type="EMBL" id="CAF9914700.1"/>
    </source>
</evidence>
<reference evidence="2" key="1">
    <citation type="submission" date="2021-03" db="EMBL/GenBank/DDBJ databases">
        <authorList>
            <person name="Tagirdzhanova G."/>
        </authorList>
    </citation>
    <scope>NUCLEOTIDE SEQUENCE</scope>
</reference>
<evidence type="ECO:0000256" key="1">
    <source>
        <dbReference type="SAM" id="MobiDB-lite"/>
    </source>
</evidence>
<organism evidence="2 3">
    <name type="scientific">Heterodermia speciosa</name>
    <dbReference type="NCBI Taxonomy" id="116794"/>
    <lineage>
        <taxon>Eukaryota</taxon>
        <taxon>Fungi</taxon>
        <taxon>Dikarya</taxon>
        <taxon>Ascomycota</taxon>
        <taxon>Pezizomycotina</taxon>
        <taxon>Lecanoromycetes</taxon>
        <taxon>OSLEUM clade</taxon>
        <taxon>Lecanoromycetidae</taxon>
        <taxon>Caliciales</taxon>
        <taxon>Physciaceae</taxon>
        <taxon>Heterodermia</taxon>
    </lineage>
</organism>